<dbReference type="Gene3D" id="2.160.20.10">
    <property type="entry name" value="Single-stranded right-handed beta-helix, Pectin lyase-like"/>
    <property type="match status" value="1"/>
</dbReference>
<dbReference type="EMBL" id="JBHMCA010000018">
    <property type="protein sequence ID" value="MFB9442717.1"/>
    <property type="molecule type" value="Genomic_DNA"/>
</dbReference>
<comment type="caution">
    <text evidence="5">The sequence shown here is derived from an EMBL/GenBank/DDBJ whole genome shotgun (WGS) entry which is preliminary data.</text>
</comment>
<dbReference type="InterPro" id="IPR000421">
    <property type="entry name" value="FA58C"/>
</dbReference>
<keyword evidence="1 2" id="KW-0732">Signal</keyword>
<name>A0ABV5M1I4_9ACTN</name>
<dbReference type="SMART" id="SM00231">
    <property type="entry name" value="FA58C"/>
    <property type="match status" value="1"/>
</dbReference>
<dbReference type="InterPro" id="IPR006584">
    <property type="entry name" value="Cellulose-bd_IV"/>
</dbReference>
<gene>
    <name evidence="5" type="ORF">ACFFTR_06420</name>
</gene>
<evidence type="ECO:0000256" key="1">
    <source>
        <dbReference type="ARBA" id="ARBA00022729"/>
    </source>
</evidence>
<feature type="signal peptide" evidence="2">
    <location>
        <begin position="1"/>
        <end position="26"/>
    </location>
</feature>
<dbReference type="RefSeq" id="WP_223103030.1">
    <property type="nucleotide sequence ID" value="NZ_CP061913.1"/>
</dbReference>
<dbReference type="PROSITE" id="PS51175">
    <property type="entry name" value="CBM6"/>
    <property type="match status" value="1"/>
</dbReference>
<keyword evidence="6" id="KW-1185">Reference proteome</keyword>
<evidence type="ECO:0000313" key="5">
    <source>
        <dbReference type="EMBL" id="MFB9442717.1"/>
    </source>
</evidence>
<dbReference type="SUPFAM" id="SSF49785">
    <property type="entry name" value="Galactose-binding domain-like"/>
    <property type="match status" value="2"/>
</dbReference>
<feature type="chain" id="PRO_5045690554" evidence="2">
    <location>
        <begin position="27"/>
        <end position="897"/>
    </location>
</feature>
<dbReference type="Pfam" id="PF22815">
    <property type="entry name" value="CatAgl_D1"/>
    <property type="match status" value="1"/>
</dbReference>
<evidence type="ECO:0000259" key="3">
    <source>
        <dbReference type="PROSITE" id="PS50022"/>
    </source>
</evidence>
<accession>A0ABV5M1I4</accession>
<dbReference type="CDD" id="cd04080">
    <property type="entry name" value="CBM6_cellulase-like"/>
    <property type="match status" value="1"/>
</dbReference>
<proteinExistence type="predicted"/>
<dbReference type="InterPro" id="IPR012334">
    <property type="entry name" value="Pectin_lyas_fold"/>
</dbReference>
<sequence>MARSSLLAVALLAGAALVIAAPPAHAATAGATTPFTSYEAEAGALGGGASTVALTAAPATQYSSAALEASGHAYVHLAAAGQRVTWTNTTGRPISAIVVRASIPDSAAGGGITASLSLYVDGGYRQALSLTSKQSWVYEGNNHYNDSADQNPADGNPRVFWDEARAFTAPIAPGATFALQKDAADTAAFYDIDVVDVENPAPVSQPAGSISITSCGAADSPDVDSTGPIQTCINQAQAQNKVLWIPSGTFYLKGTAGLHATGITIAGAGPWYSTIYRAVPLPNPQPLGAVMDLTSCTVRDFHIDSNATSRATVDGAGGAMDTTGTNWVADDIWTQHTLSGFWASGTGGQVRNSRLTSIWADGINLNNVSLNSSVGNNLSATNNFVRGTGDDGMAINSVNYNTDANGNRTYYTPMANISFTRNTIVAPWGGKGIGIYGGGGHDVEYNAVSDTARYIGLGAGRFGVNGSDLLGATVSNNVVTRSGGNGYSQGQPALQIGNGGDGQNVGVVDRVTAAGNTVTGSLYDGIGFSQSTNTQLLNNTVTAPGRNGVVVAPPFYPAPSGSATITGNTVTGLKSGASAYLNNSAGFAATLSANSWQGGSGPVEAPFGGTAAAVPGTVQAEHYDTGGPGLAYSVTSVNGTANGYRADGVDLESTSDTGGGYNLGWTGAGQWFRYTVNVATAGQYTVSARVAAPSAVTGALHIADAAGANLTGAVSLPATGGWQAWGTATATLTLPAGRQVLTVVQDTGGWNLNSLQFTAGGSTPAPTDLAAGRPTAESSHNQVYASGNVTDGNQGTYWESANNAFPQWVQVDLGAARSATKVVLQLPAGWGARTQTLTLSASNDGSAFTTVVPSAGYTFSPSATITFSAATARYWRVTVTANTGWPAAQLAEFQIWG</sequence>
<dbReference type="SMART" id="SM00606">
    <property type="entry name" value="CBD_IV"/>
    <property type="match status" value="1"/>
</dbReference>
<dbReference type="InterPro" id="IPR006626">
    <property type="entry name" value="PbH1"/>
</dbReference>
<dbReference type="Pfam" id="PF22633">
    <property type="entry name" value="F5_F8_type_C_2"/>
    <property type="match status" value="1"/>
</dbReference>
<evidence type="ECO:0000256" key="2">
    <source>
        <dbReference type="SAM" id="SignalP"/>
    </source>
</evidence>
<reference evidence="5 6" key="1">
    <citation type="submission" date="2024-09" db="EMBL/GenBank/DDBJ databases">
        <authorList>
            <person name="Sun Q."/>
            <person name="Mori K."/>
        </authorList>
    </citation>
    <scope>NUCLEOTIDE SEQUENCE [LARGE SCALE GENOMIC DNA]</scope>
    <source>
        <strain evidence="5 6">JCM 3307</strain>
    </source>
</reference>
<dbReference type="PROSITE" id="PS50022">
    <property type="entry name" value="FA58C_3"/>
    <property type="match status" value="1"/>
</dbReference>
<dbReference type="Pfam" id="PF13229">
    <property type="entry name" value="Beta_helix"/>
    <property type="match status" value="1"/>
</dbReference>
<dbReference type="SUPFAM" id="SSF51126">
    <property type="entry name" value="Pectin lyase-like"/>
    <property type="match status" value="2"/>
</dbReference>
<protein>
    <submittedName>
        <fullName evidence="5">Discoidin domain-containing protein</fullName>
    </submittedName>
</protein>
<dbReference type="Proteomes" id="UP001589608">
    <property type="component" value="Unassembled WGS sequence"/>
</dbReference>
<dbReference type="Gene3D" id="2.60.120.260">
    <property type="entry name" value="Galactose-binding domain-like"/>
    <property type="match status" value="3"/>
</dbReference>
<dbReference type="Pfam" id="PF03422">
    <property type="entry name" value="CBM_6"/>
    <property type="match status" value="1"/>
</dbReference>
<feature type="domain" description="F5/8 type C" evidence="3">
    <location>
        <begin position="762"/>
        <end position="897"/>
    </location>
</feature>
<organism evidence="5 6">
    <name type="scientific">Dactylosporangium vinaceum</name>
    <dbReference type="NCBI Taxonomy" id="53362"/>
    <lineage>
        <taxon>Bacteria</taxon>
        <taxon>Bacillati</taxon>
        <taxon>Actinomycetota</taxon>
        <taxon>Actinomycetes</taxon>
        <taxon>Micromonosporales</taxon>
        <taxon>Micromonosporaceae</taxon>
        <taxon>Dactylosporangium</taxon>
    </lineage>
</organism>
<dbReference type="SMART" id="SM00710">
    <property type="entry name" value="PbH1"/>
    <property type="match status" value="7"/>
</dbReference>
<dbReference type="InterPro" id="IPR008979">
    <property type="entry name" value="Galactose-bd-like_sf"/>
</dbReference>
<dbReference type="InterPro" id="IPR039448">
    <property type="entry name" value="Beta_helix"/>
</dbReference>
<dbReference type="InterPro" id="IPR005084">
    <property type="entry name" value="CBM6"/>
</dbReference>
<evidence type="ECO:0000259" key="4">
    <source>
        <dbReference type="PROSITE" id="PS51175"/>
    </source>
</evidence>
<dbReference type="InterPro" id="IPR011050">
    <property type="entry name" value="Pectin_lyase_fold/virulence"/>
</dbReference>
<evidence type="ECO:0000313" key="6">
    <source>
        <dbReference type="Proteomes" id="UP001589608"/>
    </source>
</evidence>
<feature type="domain" description="CBM6" evidence="4">
    <location>
        <begin position="616"/>
        <end position="758"/>
    </location>
</feature>
<dbReference type="InterPro" id="IPR033801">
    <property type="entry name" value="CBM6-CBM35-CBM36-like_1"/>
</dbReference>